<dbReference type="AlphaFoldDB" id="A0A2S9YW97"/>
<gene>
    <name evidence="1" type="ORF">ENSA7_09420</name>
</gene>
<accession>A0A2S9YW97</accession>
<evidence type="ECO:0000313" key="1">
    <source>
        <dbReference type="EMBL" id="PRQ09353.1"/>
    </source>
</evidence>
<protein>
    <submittedName>
        <fullName evidence="1">Uncharacterized protein</fullName>
    </submittedName>
</protein>
<organism evidence="1 2">
    <name type="scientific">Enhygromyxa salina</name>
    <dbReference type="NCBI Taxonomy" id="215803"/>
    <lineage>
        <taxon>Bacteria</taxon>
        <taxon>Pseudomonadati</taxon>
        <taxon>Myxococcota</taxon>
        <taxon>Polyangia</taxon>
        <taxon>Nannocystales</taxon>
        <taxon>Nannocystaceae</taxon>
        <taxon>Enhygromyxa</taxon>
    </lineage>
</organism>
<name>A0A2S9YW97_9BACT</name>
<comment type="caution">
    <text evidence="1">The sequence shown here is derived from an EMBL/GenBank/DDBJ whole genome shotgun (WGS) entry which is preliminary data.</text>
</comment>
<evidence type="ECO:0000313" key="2">
    <source>
        <dbReference type="Proteomes" id="UP000238823"/>
    </source>
</evidence>
<reference evidence="1 2" key="1">
    <citation type="submission" date="2018-03" db="EMBL/GenBank/DDBJ databases">
        <title>Draft Genome Sequences of the Obligatory Marine Myxobacteria Enhygromyxa salina SWB007.</title>
        <authorList>
            <person name="Poehlein A."/>
            <person name="Moghaddam J.A."/>
            <person name="Harms H."/>
            <person name="Alanjari M."/>
            <person name="Koenig G.M."/>
            <person name="Daniel R."/>
            <person name="Schaeberle T.F."/>
        </authorList>
    </citation>
    <scope>NUCLEOTIDE SEQUENCE [LARGE SCALE GENOMIC DNA]</scope>
    <source>
        <strain evidence="1 2">SWB007</strain>
    </source>
</reference>
<dbReference type="EMBL" id="PVNL01000028">
    <property type="protein sequence ID" value="PRQ09353.1"/>
    <property type="molecule type" value="Genomic_DNA"/>
</dbReference>
<sequence length="121" mass="13137">MEGGCDCGLEVGFVCLAPEMTHDSLCAVPLVQQPVAVGTTHVVGGAVIARDDDRIEVGNRVMEVDELRARDTFGKTLTQLTREGFELRGAVLDGHYGDIPSVFDVVDDFVSHARDQLCRFT</sequence>
<dbReference type="Proteomes" id="UP000238823">
    <property type="component" value="Unassembled WGS sequence"/>
</dbReference>
<proteinExistence type="predicted"/>